<evidence type="ECO:0000256" key="3">
    <source>
        <dbReference type="ARBA" id="ARBA00022692"/>
    </source>
</evidence>
<feature type="compositionally biased region" description="Low complexity" evidence="10">
    <location>
        <begin position="106"/>
        <end position="119"/>
    </location>
</feature>
<keyword evidence="9" id="KW-0175">Coiled coil</keyword>
<organism evidence="12 13">
    <name type="scientific">Drosophila gunungcola</name>
    <name type="common">fruit fly</name>
    <dbReference type="NCBI Taxonomy" id="103775"/>
    <lineage>
        <taxon>Eukaryota</taxon>
        <taxon>Metazoa</taxon>
        <taxon>Ecdysozoa</taxon>
        <taxon>Arthropoda</taxon>
        <taxon>Hexapoda</taxon>
        <taxon>Insecta</taxon>
        <taxon>Pterygota</taxon>
        <taxon>Neoptera</taxon>
        <taxon>Endopterygota</taxon>
        <taxon>Diptera</taxon>
        <taxon>Brachycera</taxon>
        <taxon>Muscomorpha</taxon>
        <taxon>Ephydroidea</taxon>
        <taxon>Drosophilidae</taxon>
        <taxon>Drosophila</taxon>
        <taxon>Sophophora</taxon>
    </lineage>
</organism>
<feature type="coiled-coil region" evidence="9">
    <location>
        <begin position="482"/>
        <end position="513"/>
    </location>
</feature>
<comment type="subcellular location">
    <subcellularLocation>
        <location evidence="1">Mitochondrion inner membrane</location>
        <topology evidence="1">Multi-pass membrane protein</topology>
    </subcellularLocation>
</comment>
<keyword evidence="13" id="KW-1185">Reference proteome</keyword>
<dbReference type="GO" id="GO:0030943">
    <property type="term" value="F:mitochondrion targeting sequence binding"/>
    <property type="evidence" value="ECO:0007669"/>
    <property type="project" value="TreeGrafter"/>
</dbReference>
<dbReference type="PANTHER" id="PTHR14110">
    <property type="entry name" value="MITOCHONDRIAL IMPORT INNER MEMBRANE TRANSLOCASE SUBUNIT TIM22"/>
    <property type="match status" value="1"/>
</dbReference>
<evidence type="ECO:0000256" key="6">
    <source>
        <dbReference type="ARBA" id="ARBA00023128"/>
    </source>
</evidence>
<feature type="compositionally biased region" description="Basic and acidic residues" evidence="10">
    <location>
        <begin position="85"/>
        <end position="105"/>
    </location>
</feature>
<dbReference type="InterPro" id="IPR039175">
    <property type="entry name" value="TIM22"/>
</dbReference>
<comment type="function">
    <text evidence="8">Essential core component of the TIM22 complex, a complex that mediates the import and insertion of multi-pass transmembrane proteins into the mitochondrial inner membrane. In the TIM22 complex, it constitutes the voltage-activated and signal-gated channel. Forms a twin-pore translocase that uses the membrane potential as external driving force in 2 voltage-dependent steps.</text>
</comment>
<sequence length="879" mass="98276">MAENPPEQVPPEVPVEEASAGEDFSQMVATVAEEAAQGQEESDHAAVTGDVSEGDEGETVEPGIDGEIPEEGDQALAKPQGLVPSDDRKREKLLKVKKMLEKDKAATLPTTPATPATPAKLDEEQDDEPKENYQRDSVQVYQSLESGGEESADDFEDIKLILNEKVPSPDEEMEQFEDDVESVASVETPRPRLGMSLKTEFLREFESLPSISDISLDPEPQSEPEPEPLADVQKKSYSSPDAGHFGEGTENAEEGESKSSSSSRDDSTAAVAVAESDEESDGSVMLDDLPEELGPGAKQVVIGDEVDTMAMFAVAVAADVDAQPEVTIPIEEPFWYRLTADFLENLIATVVANVENNDRNRELKLDKGKMLVELQRLVDEYNCERHQNSLINNAVCEYFRRIRKFNNFQVLPPEDAFQEFSRYSHTLNQVDSLVERVKMVKIKHGHTVSRAMLELNSLARLAFNEEQRLEGFMRKTLIRRDMDRLKRALDNDLRRMQDLRNQVSEKRHELNLNLHNLAFVDEKVTNFEKITDTLTISQMLCANESIIQLGKQLEEKCKDVSVMQSNYKKSMIEETCVREKRDMIAYMLKTARSEYDVRFERRNRLRQELTRLQLEHAKLKTKRAKLEAKGGLLFKVALMYDYDQCVADIKARRSHIQAMKKTSAELTKTLYNVEHEKRKIALAEMSMLPNVGNNESAAPAPRMFGDADLDKMAMQYVGNMQHYRENIVIPKSNGPVKIKTNEEKYIETAVESCGFKCAMACVMGYGLGAALGLFSASVNPSMADPFANEKKQTAREVFREMRATTHSYAKNFALIGCVFSAVECTIESHRGVTDWKNGTYAGGITGGLIGLRAGIKAGVIGGLGFAAFSTAIDYYMHSR</sequence>
<proteinExistence type="inferred from homology"/>
<evidence type="ECO:0000313" key="12">
    <source>
        <dbReference type="EMBL" id="KAI8044602.1"/>
    </source>
</evidence>
<comment type="similarity">
    <text evidence="2">Belongs to the Tim17/Tim22/Tim23 family.</text>
</comment>
<comment type="caution">
    <text evidence="12">The sequence shown here is derived from an EMBL/GenBank/DDBJ whole genome shotgun (WGS) entry which is preliminary data.</text>
</comment>
<evidence type="ECO:0000256" key="9">
    <source>
        <dbReference type="SAM" id="Coils"/>
    </source>
</evidence>
<feature type="coiled-coil region" evidence="9">
    <location>
        <begin position="602"/>
        <end position="629"/>
    </location>
</feature>
<feature type="domain" description="CCDC113/CCDC96 coiled-coil" evidence="11">
    <location>
        <begin position="496"/>
        <end position="670"/>
    </location>
</feature>
<feature type="compositionally biased region" description="Acidic residues" evidence="10">
    <location>
        <begin position="147"/>
        <end position="156"/>
    </location>
</feature>
<feature type="compositionally biased region" description="Polar residues" evidence="10">
    <location>
        <begin position="135"/>
        <end position="145"/>
    </location>
</feature>
<evidence type="ECO:0000256" key="4">
    <source>
        <dbReference type="ARBA" id="ARBA00022792"/>
    </source>
</evidence>
<keyword evidence="6" id="KW-0496">Mitochondrion</keyword>
<evidence type="ECO:0000313" key="13">
    <source>
        <dbReference type="Proteomes" id="UP001059596"/>
    </source>
</evidence>
<feature type="compositionally biased region" description="Acidic residues" evidence="10">
    <location>
        <begin position="169"/>
        <end position="181"/>
    </location>
</feature>
<evidence type="ECO:0000256" key="2">
    <source>
        <dbReference type="ARBA" id="ARBA00008444"/>
    </source>
</evidence>
<dbReference type="GO" id="GO:0042721">
    <property type="term" value="C:TIM22 mitochondrial import inner membrane insertion complex"/>
    <property type="evidence" value="ECO:0007669"/>
    <property type="project" value="InterPro"/>
</dbReference>
<dbReference type="Pfam" id="PF02466">
    <property type="entry name" value="Tim17"/>
    <property type="match status" value="1"/>
</dbReference>
<dbReference type="InterPro" id="IPR025254">
    <property type="entry name" value="CCDC113/CCDC96_CC"/>
</dbReference>
<feature type="region of interest" description="Disordered" evidence="10">
    <location>
        <begin position="209"/>
        <end position="291"/>
    </location>
</feature>
<accession>A0A9Q0BU26</accession>
<keyword evidence="4" id="KW-0999">Mitochondrion inner membrane</keyword>
<keyword evidence="7" id="KW-0472">Membrane</keyword>
<evidence type="ECO:0000259" key="11">
    <source>
        <dbReference type="Pfam" id="PF13870"/>
    </source>
</evidence>
<dbReference type="PANTHER" id="PTHR14110:SF0">
    <property type="entry name" value="MITOCHONDRIAL IMPORT INNER MEMBRANE TRANSLOCASE SUBUNIT TIM22"/>
    <property type="match status" value="1"/>
</dbReference>
<keyword evidence="3" id="KW-0812">Transmembrane</keyword>
<feature type="region of interest" description="Disordered" evidence="10">
    <location>
        <begin position="1"/>
        <end position="197"/>
    </location>
</feature>
<evidence type="ECO:0000256" key="8">
    <source>
        <dbReference type="ARBA" id="ARBA00024713"/>
    </source>
</evidence>
<feature type="compositionally biased region" description="Low complexity" evidence="10">
    <location>
        <begin position="258"/>
        <end position="274"/>
    </location>
</feature>
<evidence type="ECO:0000256" key="5">
    <source>
        <dbReference type="ARBA" id="ARBA00022989"/>
    </source>
</evidence>
<dbReference type="Proteomes" id="UP001059596">
    <property type="component" value="Chromosome 3R"/>
</dbReference>
<dbReference type="Pfam" id="PF13870">
    <property type="entry name" value="CCDC113_CCDC96_CC"/>
    <property type="match status" value="1"/>
</dbReference>
<reference evidence="12" key="1">
    <citation type="journal article" date="2023" name="Genome Biol. Evol.">
        <title>Long-read-based Genome Assembly of Drosophila gunungcola Reveals Fewer Chemosensory Genes in Flower-breeding Species.</title>
        <authorList>
            <person name="Negi A."/>
            <person name="Liao B.Y."/>
            <person name="Yeh S.D."/>
        </authorList>
    </citation>
    <scope>NUCLEOTIDE SEQUENCE</scope>
    <source>
        <strain evidence="12">Sukarami</strain>
    </source>
</reference>
<evidence type="ECO:0000256" key="1">
    <source>
        <dbReference type="ARBA" id="ARBA00004448"/>
    </source>
</evidence>
<dbReference type="GO" id="GO:0045039">
    <property type="term" value="P:protein insertion into mitochondrial inner membrane"/>
    <property type="evidence" value="ECO:0007669"/>
    <property type="project" value="InterPro"/>
</dbReference>
<evidence type="ECO:0000256" key="7">
    <source>
        <dbReference type="ARBA" id="ARBA00023136"/>
    </source>
</evidence>
<dbReference type="EMBL" id="JAMKOV010000001">
    <property type="protein sequence ID" value="KAI8044602.1"/>
    <property type="molecule type" value="Genomic_DNA"/>
</dbReference>
<keyword evidence="5" id="KW-1133">Transmembrane helix</keyword>
<protein>
    <recommendedName>
        <fullName evidence="11">CCDC113/CCDC96 coiled-coil domain-containing protein</fullName>
    </recommendedName>
</protein>
<evidence type="ECO:0000256" key="10">
    <source>
        <dbReference type="SAM" id="MobiDB-lite"/>
    </source>
</evidence>
<dbReference type="GO" id="GO:0008320">
    <property type="term" value="F:protein transmembrane transporter activity"/>
    <property type="evidence" value="ECO:0007669"/>
    <property type="project" value="TreeGrafter"/>
</dbReference>
<gene>
    <name evidence="12" type="ORF">M5D96_000773</name>
</gene>
<name>A0A9Q0BU26_9MUSC</name>
<dbReference type="AlphaFoldDB" id="A0A9Q0BU26"/>